<dbReference type="HAMAP" id="MF_00055">
    <property type="entry name" value="MEMO1"/>
    <property type="match status" value="1"/>
</dbReference>
<dbReference type="Pfam" id="PF01875">
    <property type="entry name" value="Memo"/>
    <property type="match status" value="1"/>
</dbReference>
<dbReference type="CDD" id="cd07361">
    <property type="entry name" value="MEMO_like"/>
    <property type="match status" value="1"/>
</dbReference>
<evidence type="ECO:0000256" key="1">
    <source>
        <dbReference type="ARBA" id="ARBA00006315"/>
    </source>
</evidence>
<name>A0A6H5I769_9HYME</name>
<evidence type="ECO:0008006" key="4">
    <source>
        <dbReference type="Google" id="ProtNLM"/>
    </source>
</evidence>
<evidence type="ECO:0000313" key="3">
    <source>
        <dbReference type="Proteomes" id="UP000479190"/>
    </source>
</evidence>
<proteinExistence type="inferred from homology"/>
<sequence>MDVSRRASHSGSWYTDHTQELNKQLSDWLGAADLSHGPARAIISPHAGYSYCGACAAFAYRQISPVVVRKIFILGPSHHVRLAGCALTTASIYKTPLYNLKIDKQVVKDLMDTGYFEWMSMETDEDEHSIEMQLPYIAKVMEDYKDAFTIVPILVGSLTPDKEAMYGKLLAPYLEDPSTLFVISSDFCHWGQRFRYTYYDKSCGAIHKSIKNLDKMGMDLIENLTPSAFTDYLKKYGNTICGRHPISVLLQMIKSLKERDSNQRMNLKFLKYAQSSQCNNINDSSVSYASASLVIE</sequence>
<dbReference type="InterPro" id="IPR002737">
    <property type="entry name" value="MEMO1_fam"/>
</dbReference>
<evidence type="ECO:0000313" key="2">
    <source>
        <dbReference type="EMBL" id="CAB0031560.1"/>
    </source>
</evidence>
<organism evidence="2 3">
    <name type="scientific">Trichogramma brassicae</name>
    <dbReference type="NCBI Taxonomy" id="86971"/>
    <lineage>
        <taxon>Eukaryota</taxon>
        <taxon>Metazoa</taxon>
        <taxon>Ecdysozoa</taxon>
        <taxon>Arthropoda</taxon>
        <taxon>Hexapoda</taxon>
        <taxon>Insecta</taxon>
        <taxon>Pterygota</taxon>
        <taxon>Neoptera</taxon>
        <taxon>Endopterygota</taxon>
        <taxon>Hymenoptera</taxon>
        <taxon>Apocrita</taxon>
        <taxon>Proctotrupomorpha</taxon>
        <taxon>Chalcidoidea</taxon>
        <taxon>Trichogrammatidae</taxon>
        <taxon>Trichogramma</taxon>
    </lineage>
</organism>
<dbReference type="NCBIfam" id="TIGR04336">
    <property type="entry name" value="AmmeMemoSam_B"/>
    <property type="match status" value="1"/>
</dbReference>
<protein>
    <recommendedName>
        <fullName evidence="4">Protein MEMO1</fullName>
    </recommendedName>
</protein>
<dbReference type="Gene3D" id="3.40.830.10">
    <property type="entry name" value="LigB-like"/>
    <property type="match status" value="1"/>
</dbReference>
<comment type="similarity">
    <text evidence="1">Belongs to the MEMO1 family.</text>
</comment>
<dbReference type="PANTHER" id="PTHR11060:SF0">
    <property type="entry name" value="PROTEIN MEMO1"/>
    <property type="match status" value="1"/>
</dbReference>
<dbReference type="EMBL" id="CADCXV010000646">
    <property type="protein sequence ID" value="CAB0031560.1"/>
    <property type="molecule type" value="Genomic_DNA"/>
</dbReference>
<accession>A0A6H5I769</accession>
<dbReference type="PANTHER" id="PTHR11060">
    <property type="entry name" value="PROTEIN MEMO1"/>
    <property type="match status" value="1"/>
</dbReference>
<dbReference type="OrthoDB" id="417112at2759"/>
<keyword evidence="3" id="KW-1185">Reference proteome</keyword>
<reference evidence="2 3" key="1">
    <citation type="submission" date="2020-02" db="EMBL/GenBank/DDBJ databases">
        <authorList>
            <person name="Ferguson B K."/>
        </authorList>
    </citation>
    <scope>NUCLEOTIDE SEQUENCE [LARGE SCALE GENOMIC DNA]</scope>
</reference>
<gene>
    <name evidence="2" type="ORF">TBRA_LOCUS3527</name>
</gene>
<dbReference type="AlphaFoldDB" id="A0A6H5I769"/>
<dbReference type="Proteomes" id="UP000479190">
    <property type="component" value="Unassembled WGS sequence"/>
</dbReference>